<proteinExistence type="predicted"/>
<evidence type="ECO:0000313" key="1">
    <source>
        <dbReference type="EMBL" id="CAH8313441.1"/>
    </source>
</evidence>
<evidence type="ECO:0000313" key="2">
    <source>
        <dbReference type="Proteomes" id="UP001642260"/>
    </source>
</evidence>
<dbReference type="Proteomes" id="UP001642260">
    <property type="component" value="Unassembled WGS sequence"/>
</dbReference>
<organism evidence="1 2">
    <name type="scientific">Eruca vesicaria subsp. sativa</name>
    <name type="common">Garden rocket</name>
    <name type="synonym">Eruca sativa</name>
    <dbReference type="NCBI Taxonomy" id="29727"/>
    <lineage>
        <taxon>Eukaryota</taxon>
        <taxon>Viridiplantae</taxon>
        <taxon>Streptophyta</taxon>
        <taxon>Embryophyta</taxon>
        <taxon>Tracheophyta</taxon>
        <taxon>Spermatophyta</taxon>
        <taxon>Magnoliopsida</taxon>
        <taxon>eudicotyledons</taxon>
        <taxon>Gunneridae</taxon>
        <taxon>Pentapetalae</taxon>
        <taxon>rosids</taxon>
        <taxon>malvids</taxon>
        <taxon>Brassicales</taxon>
        <taxon>Brassicaceae</taxon>
        <taxon>Brassiceae</taxon>
        <taxon>Eruca</taxon>
    </lineage>
</organism>
<gene>
    <name evidence="1" type="ORF">ERUC_LOCUS6865</name>
</gene>
<dbReference type="AlphaFoldDB" id="A0ABC8J5A7"/>
<dbReference type="EMBL" id="CAKOAT010079155">
    <property type="protein sequence ID" value="CAH8313441.1"/>
    <property type="molecule type" value="Genomic_DNA"/>
</dbReference>
<accession>A0ABC8J5A7</accession>
<keyword evidence="2" id="KW-1185">Reference proteome</keyword>
<sequence length="63" mass="7349">MEARCLKTGERPESQLIVIKHKLEICWAIVLTYMLQAITNITNPNDFVEFSHQDLVVHLKLKK</sequence>
<reference evidence="1 2" key="1">
    <citation type="submission" date="2022-03" db="EMBL/GenBank/DDBJ databases">
        <authorList>
            <person name="Macdonald S."/>
            <person name="Ahmed S."/>
            <person name="Newling K."/>
        </authorList>
    </citation>
    <scope>NUCLEOTIDE SEQUENCE [LARGE SCALE GENOMIC DNA]</scope>
</reference>
<protein>
    <submittedName>
        <fullName evidence="1">Uncharacterized protein</fullName>
    </submittedName>
</protein>
<name>A0ABC8J5A7_ERUVS</name>
<comment type="caution">
    <text evidence="1">The sequence shown here is derived from an EMBL/GenBank/DDBJ whole genome shotgun (WGS) entry which is preliminary data.</text>
</comment>